<dbReference type="GO" id="GO:0042597">
    <property type="term" value="C:periplasmic space"/>
    <property type="evidence" value="ECO:0007669"/>
    <property type="project" value="UniProtKB-ARBA"/>
</dbReference>
<dbReference type="InterPro" id="IPR000914">
    <property type="entry name" value="SBP_5_dom"/>
</dbReference>
<gene>
    <name evidence="7" type="ORF">C7P63_07545</name>
</gene>
<feature type="chain" id="PRO_5038444500" evidence="5">
    <location>
        <begin position="25"/>
        <end position="598"/>
    </location>
</feature>
<dbReference type="EMBL" id="PXZH01000003">
    <property type="protein sequence ID" value="RST89133.1"/>
    <property type="molecule type" value="Genomic_DNA"/>
</dbReference>
<feature type="domain" description="Solute-binding protein family 5" evidence="6">
    <location>
        <begin position="112"/>
        <end position="508"/>
    </location>
</feature>
<organism evidence="7 8">
    <name type="scientific">Vagococcus humatus</name>
    <dbReference type="NCBI Taxonomy" id="1889241"/>
    <lineage>
        <taxon>Bacteria</taxon>
        <taxon>Bacillati</taxon>
        <taxon>Bacillota</taxon>
        <taxon>Bacilli</taxon>
        <taxon>Lactobacillales</taxon>
        <taxon>Enterococcaceae</taxon>
        <taxon>Vagococcus</taxon>
    </lineage>
</organism>
<dbReference type="AlphaFoldDB" id="A0A3R9YE36"/>
<evidence type="ECO:0000313" key="7">
    <source>
        <dbReference type="EMBL" id="RST89133.1"/>
    </source>
</evidence>
<dbReference type="PANTHER" id="PTHR30290">
    <property type="entry name" value="PERIPLASMIC BINDING COMPONENT OF ABC TRANSPORTER"/>
    <property type="match status" value="1"/>
</dbReference>
<evidence type="ECO:0000256" key="4">
    <source>
        <dbReference type="ARBA" id="ARBA00022729"/>
    </source>
</evidence>
<evidence type="ECO:0000256" key="2">
    <source>
        <dbReference type="ARBA" id="ARBA00005695"/>
    </source>
</evidence>
<evidence type="ECO:0000259" key="6">
    <source>
        <dbReference type="Pfam" id="PF00496"/>
    </source>
</evidence>
<comment type="subcellular location">
    <subcellularLocation>
        <location evidence="1">Cell membrane</location>
        <topology evidence="1">Lipid-anchor</topology>
    </subcellularLocation>
</comment>
<keyword evidence="4 5" id="KW-0732">Signal</keyword>
<evidence type="ECO:0000256" key="3">
    <source>
        <dbReference type="ARBA" id="ARBA00022448"/>
    </source>
</evidence>
<name>A0A3R9YE36_9ENTE</name>
<dbReference type="RefSeq" id="WP_125943559.1">
    <property type="nucleotide sequence ID" value="NZ_PXZH01000003.1"/>
</dbReference>
<dbReference type="OrthoDB" id="9796817at2"/>
<accession>A0A3R9YE36</accession>
<dbReference type="GO" id="GO:1904680">
    <property type="term" value="F:peptide transmembrane transporter activity"/>
    <property type="evidence" value="ECO:0007669"/>
    <property type="project" value="TreeGrafter"/>
</dbReference>
<reference evidence="7 8" key="1">
    <citation type="submission" date="2018-03" db="EMBL/GenBank/DDBJ databases">
        <authorList>
            <person name="Gulvik C.A."/>
        </authorList>
    </citation>
    <scope>NUCLEOTIDE SEQUENCE [LARGE SCALE GENOMIC DNA]</scope>
    <source>
        <strain evidence="7 8">JCM 31581</strain>
    </source>
</reference>
<comment type="similarity">
    <text evidence="2">Belongs to the bacterial solute-binding protein 5 family.</text>
</comment>
<proteinExistence type="inferred from homology"/>
<dbReference type="InterPro" id="IPR023765">
    <property type="entry name" value="SBP_5_CS"/>
</dbReference>
<dbReference type="SUPFAM" id="SSF53850">
    <property type="entry name" value="Periplasmic binding protein-like II"/>
    <property type="match status" value="1"/>
</dbReference>
<dbReference type="Gene3D" id="3.40.190.10">
    <property type="entry name" value="Periplasmic binding protein-like II"/>
    <property type="match status" value="1"/>
</dbReference>
<dbReference type="CDD" id="cd08510">
    <property type="entry name" value="PBP2_Lactococcal_OppA_like"/>
    <property type="match status" value="1"/>
</dbReference>
<dbReference type="PIRSF" id="PIRSF002741">
    <property type="entry name" value="MppA"/>
    <property type="match status" value="1"/>
</dbReference>
<dbReference type="Proteomes" id="UP000277864">
    <property type="component" value="Unassembled WGS sequence"/>
</dbReference>
<dbReference type="PROSITE" id="PS01040">
    <property type="entry name" value="SBP_BACTERIAL_5"/>
    <property type="match status" value="1"/>
</dbReference>
<dbReference type="Pfam" id="PF00496">
    <property type="entry name" value="SBP_bac_5"/>
    <property type="match status" value="1"/>
</dbReference>
<evidence type="ECO:0000256" key="1">
    <source>
        <dbReference type="ARBA" id="ARBA00004193"/>
    </source>
</evidence>
<keyword evidence="3" id="KW-0813">Transport</keyword>
<sequence>MKKKQVLGMITVATMATLMLTACGGNQKADDKGKGNKETQTEDVSKMPIKVSNTKKAIKDGTLDVAIVTDSSFQGLLMPELSQDAIDSSIAGPMQQTLFATDKDFKMVDGGAADFKLDEDKKIATVTLRENLKWSDGEPVTSDDLVFPYEIIGDKDYTGVRYDERFRNIVGMEEYHEGKADTISGIKQVDDRTMTIEFKEVNPSLLQASGIWEAAAPKHALKDASIKDLASHDLMRKSPLSYGPYVVSKVVNGESIEYTPNKYYKEAFGEDPKLSKITITVVNPSSIVEALKAKKYDIALSMPTDNFPTYKDTEGYEMLGREEMSYTYLGFKMGKWDKDKKENVLDSNAKMSDKNLRQAMGYAINNDEVGQKFYNGLRRNATTLIPTVFKSYHDSDIKGYTQDKEKAKKLLKDAGYKDKDGDGFVEDKDGKKLTIKFASMSGGETAQPLADYYIQEWKDIGLNVELATGRLIDFQSFYDKLQNDDPGIDVYQGAWSTGMDPSPTGLYGRHAAFNMSRFVSEENDKLLEAIDSKDSFDSKKQKKAFSEWQEYAYKEAFVIPTLYRSEVLPVNKRVTDFDWKTTSYDVWAKVGVSDKERQ</sequence>
<dbReference type="Gene3D" id="3.10.105.10">
    <property type="entry name" value="Dipeptide-binding Protein, Domain 3"/>
    <property type="match status" value="1"/>
</dbReference>
<dbReference type="InterPro" id="IPR039424">
    <property type="entry name" value="SBP_5"/>
</dbReference>
<comment type="caution">
    <text evidence="7">The sequence shown here is derived from an EMBL/GenBank/DDBJ whole genome shotgun (WGS) entry which is preliminary data.</text>
</comment>
<dbReference type="PANTHER" id="PTHR30290:SF9">
    <property type="entry name" value="OLIGOPEPTIDE-BINDING PROTEIN APPA"/>
    <property type="match status" value="1"/>
</dbReference>
<dbReference type="GO" id="GO:0015833">
    <property type="term" value="P:peptide transport"/>
    <property type="evidence" value="ECO:0007669"/>
    <property type="project" value="TreeGrafter"/>
</dbReference>
<evidence type="ECO:0000313" key="8">
    <source>
        <dbReference type="Proteomes" id="UP000277864"/>
    </source>
</evidence>
<dbReference type="InterPro" id="IPR030678">
    <property type="entry name" value="Peptide/Ni-bd"/>
</dbReference>
<dbReference type="GO" id="GO:0043190">
    <property type="term" value="C:ATP-binding cassette (ABC) transporter complex"/>
    <property type="evidence" value="ECO:0007669"/>
    <property type="project" value="InterPro"/>
</dbReference>
<feature type="signal peptide" evidence="5">
    <location>
        <begin position="1"/>
        <end position="24"/>
    </location>
</feature>
<protein>
    <submittedName>
        <fullName evidence="7">Oligopeptide ABC transporter substrate-binding protein</fullName>
    </submittedName>
</protein>
<evidence type="ECO:0000256" key="5">
    <source>
        <dbReference type="SAM" id="SignalP"/>
    </source>
</evidence>
<dbReference type="PROSITE" id="PS51257">
    <property type="entry name" value="PROKAR_LIPOPROTEIN"/>
    <property type="match status" value="1"/>
</dbReference>
<keyword evidence="8" id="KW-1185">Reference proteome</keyword>